<dbReference type="Pfam" id="PF00534">
    <property type="entry name" value="Glycos_transf_1"/>
    <property type="match status" value="1"/>
</dbReference>
<organism evidence="3 4">
    <name type="scientific">Flavobacterium amnicola</name>
    <dbReference type="NCBI Taxonomy" id="2506422"/>
    <lineage>
        <taxon>Bacteria</taxon>
        <taxon>Pseudomonadati</taxon>
        <taxon>Bacteroidota</taxon>
        <taxon>Flavobacteriia</taxon>
        <taxon>Flavobacteriales</taxon>
        <taxon>Flavobacteriaceae</taxon>
        <taxon>Flavobacterium</taxon>
    </lineage>
</organism>
<dbReference type="GO" id="GO:0009103">
    <property type="term" value="P:lipopolysaccharide biosynthetic process"/>
    <property type="evidence" value="ECO:0007669"/>
    <property type="project" value="TreeGrafter"/>
</dbReference>
<dbReference type="AlphaFoldDB" id="A0A4Q1K1H7"/>
<reference evidence="4" key="1">
    <citation type="submission" date="2019-01" db="EMBL/GenBank/DDBJ databases">
        <title>Cytophagaceae bacterium strain CAR-16.</title>
        <authorList>
            <person name="Chen W.-M."/>
        </authorList>
    </citation>
    <scope>NUCLEOTIDE SEQUENCE [LARGE SCALE GENOMIC DNA]</scope>
    <source>
        <strain evidence="4">LLJ-11</strain>
    </source>
</reference>
<dbReference type="Gene3D" id="3.40.50.2000">
    <property type="entry name" value="Glycogen Phosphorylase B"/>
    <property type="match status" value="2"/>
</dbReference>
<evidence type="ECO:0000259" key="2">
    <source>
        <dbReference type="Pfam" id="PF00534"/>
    </source>
</evidence>
<feature type="domain" description="Glycosyl transferase family 1" evidence="2">
    <location>
        <begin position="174"/>
        <end position="341"/>
    </location>
</feature>
<dbReference type="OrthoDB" id="7560678at2"/>
<keyword evidence="4" id="KW-1185">Reference proteome</keyword>
<dbReference type="PANTHER" id="PTHR46401:SF2">
    <property type="entry name" value="GLYCOSYLTRANSFERASE WBBK-RELATED"/>
    <property type="match status" value="1"/>
</dbReference>
<dbReference type="Proteomes" id="UP000290283">
    <property type="component" value="Unassembled WGS sequence"/>
</dbReference>
<dbReference type="RefSeq" id="WP_129436214.1">
    <property type="nucleotide sequence ID" value="NZ_SBKO01000004.1"/>
</dbReference>
<name>A0A4Q1K1H7_9FLAO</name>
<accession>A0A4Q1K1H7</accession>
<keyword evidence="1 3" id="KW-0808">Transferase</keyword>
<comment type="caution">
    <text evidence="3">The sequence shown here is derived from an EMBL/GenBank/DDBJ whole genome shotgun (WGS) entry which is preliminary data.</text>
</comment>
<gene>
    <name evidence="3" type="ORF">EQG63_09895</name>
</gene>
<proteinExistence type="predicted"/>
<dbReference type="CDD" id="cd03801">
    <property type="entry name" value="GT4_PimA-like"/>
    <property type="match status" value="1"/>
</dbReference>
<dbReference type="SUPFAM" id="SSF53756">
    <property type="entry name" value="UDP-Glycosyltransferase/glycogen phosphorylase"/>
    <property type="match status" value="1"/>
</dbReference>
<dbReference type="PANTHER" id="PTHR46401">
    <property type="entry name" value="GLYCOSYLTRANSFERASE WBBK-RELATED"/>
    <property type="match status" value="1"/>
</dbReference>
<evidence type="ECO:0000313" key="3">
    <source>
        <dbReference type="EMBL" id="RXR17786.1"/>
    </source>
</evidence>
<evidence type="ECO:0000313" key="4">
    <source>
        <dbReference type="Proteomes" id="UP000290283"/>
    </source>
</evidence>
<protein>
    <submittedName>
        <fullName evidence="3">Glycosyltransferase</fullName>
    </submittedName>
</protein>
<dbReference type="EMBL" id="SBKO01000004">
    <property type="protein sequence ID" value="RXR17786.1"/>
    <property type="molecule type" value="Genomic_DNA"/>
</dbReference>
<dbReference type="GO" id="GO:0016757">
    <property type="term" value="F:glycosyltransferase activity"/>
    <property type="evidence" value="ECO:0007669"/>
    <property type="project" value="InterPro"/>
</dbReference>
<sequence length="367" mass="42015">MRILYIAAVYPVISGQARASKTLMDALREEKHEVELINLGKESLKHGVDSYSRLITIIKVLFQVWKKRRNNDIIYLSLAESFFGNMRDLAICALCFNSRHKIFVHMLGGTGMRTILSGNGIQQKINKFFLSKIGGVVIEGEMNLEAFKRVISEDKIHIIPNFAEDYLFVDSKEIEAKFKNYDSIQILFLSNLIPGKGYEELADAFISLPEEIKSKVNIVYVGGFESEESEKVFLDKIKDESRISFLGYIDGDKKRELLSQSQVFCLPTYYPFEGQPFSIFEAYAAGCVVITSYHSGIPYVFADNRNGFVVEKKSVPSIQKAIENLITQKESLIDIALNNRKEADEKYRVSIFRKSFLDLFDQFYRNK</sequence>
<dbReference type="InterPro" id="IPR001296">
    <property type="entry name" value="Glyco_trans_1"/>
</dbReference>
<evidence type="ECO:0000256" key="1">
    <source>
        <dbReference type="ARBA" id="ARBA00022679"/>
    </source>
</evidence>